<dbReference type="CTD" id="20215572"/>
<dbReference type="Pfam" id="PF04153">
    <property type="entry name" value="NOT2_3_5_C"/>
    <property type="match status" value="1"/>
</dbReference>
<evidence type="ECO:0000256" key="2">
    <source>
        <dbReference type="ARBA" id="ARBA00023015"/>
    </source>
</evidence>
<dbReference type="EMBL" id="AMQM01004082">
    <property type="status" value="NOT_ANNOTATED_CDS"/>
    <property type="molecule type" value="Genomic_DNA"/>
</dbReference>
<dbReference type="Gene3D" id="2.30.30.1020">
    <property type="entry name" value="CCR4-NOT complex subunit 2/3/5, C-terminal domain"/>
    <property type="match status" value="1"/>
</dbReference>
<keyword evidence="7" id="KW-1185">Reference proteome</keyword>
<dbReference type="GO" id="GO:0030015">
    <property type="term" value="C:CCR4-NOT core complex"/>
    <property type="evidence" value="ECO:0007669"/>
    <property type="project" value="InterPro"/>
</dbReference>
<name>T1G3C4_HELRO</name>
<dbReference type="InterPro" id="IPR038635">
    <property type="entry name" value="CCR4-NOT_su2/3/5_C_sf"/>
</dbReference>
<evidence type="ECO:0000259" key="4">
    <source>
        <dbReference type="Pfam" id="PF04153"/>
    </source>
</evidence>
<comment type="similarity">
    <text evidence="1">Belongs to the CNOT2/3/5 family.</text>
</comment>
<protein>
    <recommendedName>
        <fullName evidence="4">NOT2/NOT3/NOT5 C-terminal domain-containing protein</fullName>
    </recommendedName>
</protein>
<dbReference type="GO" id="GO:0006355">
    <property type="term" value="P:regulation of DNA-templated transcription"/>
    <property type="evidence" value="ECO:0007669"/>
    <property type="project" value="InterPro"/>
</dbReference>
<dbReference type="Proteomes" id="UP000015101">
    <property type="component" value="Unassembled WGS sequence"/>
</dbReference>
<dbReference type="GeneID" id="20215572"/>
<dbReference type="eggNOG" id="KOG2151">
    <property type="taxonomic scope" value="Eukaryota"/>
</dbReference>
<dbReference type="STRING" id="6412.T1G3C4"/>
<dbReference type="KEGG" id="hro:HELRODRAFT_78505"/>
<dbReference type="PANTHER" id="PTHR23326">
    <property type="entry name" value="CCR4 NOT-RELATED"/>
    <property type="match status" value="1"/>
</dbReference>
<evidence type="ECO:0000313" key="7">
    <source>
        <dbReference type="Proteomes" id="UP000015101"/>
    </source>
</evidence>
<evidence type="ECO:0000313" key="6">
    <source>
        <dbReference type="EnsemblMetazoa" id="HelroP78505"/>
    </source>
</evidence>
<reference evidence="5 7" key="2">
    <citation type="journal article" date="2013" name="Nature">
        <title>Insights into bilaterian evolution from three spiralian genomes.</title>
        <authorList>
            <person name="Simakov O."/>
            <person name="Marletaz F."/>
            <person name="Cho S.J."/>
            <person name="Edsinger-Gonzales E."/>
            <person name="Havlak P."/>
            <person name="Hellsten U."/>
            <person name="Kuo D.H."/>
            <person name="Larsson T."/>
            <person name="Lv J."/>
            <person name="Arendt D."/>
            <person name="Savage R."/>
            <person name="Osoegawa K."/>
            <person name="de Jong P."/>
            <person name="Grimwood J."/>
            <person name="Chapman J.A."/>
            <person name="Shapiro H."/>
            <person name="Aerts A."/>
            <person name="Otillar R.P."/>
            <person name="Terry A.Y."/>
            <person name="Boore J.L."/>
            <person name="Grigoriev I.V."/>
            <person name="Lindberg D.R."/>
            <person name="Seaver E.C."/>
            <person name="Weisblat D.A."/>
            <person name="Putnam N.H."/>
            <person name="Rokhsar D.S."/>
        </authorList>
    </citation>
    <scope>NUCLEOTIDE SEQUENCE</scope>
</reference>
<dbReference type="EMBL" id="KB096411">
    <property type="protein sequence ID" value="ESO05126.1"/>
    <property type="molecule type" value="Genomic_DNA"/>
</dbReference>
<dbReference type="InterPro" id="IPR007282">
    <property type="entry name" value="NOT2/3/5_C"/>
</dbReference>
<reference evidence="6" key="3">
    <citation type="submission" date="2015-06" db="UniProtKB">
        <authorList>
            <consortium name="EnsemblMetazoa"/>
        </authorList>
    </citation>
    <scope>IDENTIFICATION</scope>
</reference>
<dbReference type="InterPro" id="IPR040168">
    <property type="entry name" value="Not2/3/5"/>
</dbReference>
<keyword evidence="2" id="KW-0805">Transcription regulation</keyword>
<dbReference type="EnsemblMetazoa" id="HelroT78505">
    <property type="protein sequence ID" value="HelroP78505"/>
    <property type="gene ID" value="HelroG78505"/>
</dbReference>
<accession>T1G3C4</accession>
<dbReference type="RefSeq" id="XP_009017059.1">
    <property type="nucleotide sequence ID" value="XM_009018811.1"/>
</dbReference>
<dbReference type="OMA" id="IFYMKPR"/>
<evidence type="ECO:0000256" key="1">
    <source>
        <dbReference type="ARBA" id="ARBA00007682"/>
    </source>
</evidence>
<feature type="domain" description="NOT2/NOT3/NOT5 C-terminal" evidence="4">
    <location>
        <begin position="48"/>
        <end position="172"/>
    </location>
</feature>
<dbReference type="OrthoDB" id="25391at2759"/>
<dbReference type="InParanoid" id="T1G3C4"/>
<dbReference type="GO" id="GO:2000036">
    <property type="term" value="P:regulation of stem cell population maintenance"/>
    <property type="evidence" value="ECO:0007669"/>
    <property type="project" value="UniProtKB-ARBA"/>
</dbReference>
<reference evidence="7" key="1">
    <citation type="submission" date="2012-12" db="EMBL/GenBank/DDBJ databases">
        <authorList>
            <person name="Hellsten U."/>
            <person name="Grimwood J."/>
            <person name="Chapman J.A."/>
            <person name="Shapiro H."/>
            <person name="Aerts A."/>
            <person name="Otillar R.P."/>
            <person name="Terry A.Y."/>
            <person name="Boore J.L."/>
            <person name="Simakov O."/>
            <person name="Marletaz F."/>
            <person name="Cho S.-J."/>
            <person name="Edsinger-Gonzales E."/>
            <person name="Havlak P."/>
            <person name="Kuo D.-H."/>
            <person name="Larsson T."/>
            <person name="Lv J."/>
            <person name="Arendt D."/>
            <person name="Savage R."/>
            <person name="Osoegawa K."/>
            <person name="de Jong P."/>
            <person name="Lindberg D.R."/>
            <person name="Seaver E.C."/>
            <person name="Weisblat D.A."/>
            <person name="Putnam N.H."/>
            <person name="Grigoriev I.V."/>
            <person name="Rokhsar D.S."/>
        </authorList>
    </citation>
    <scope>NUCLEOTIDE SEQUENCE</scope>
</reference>
<evidence type="ECO:0000256" key="3">
    <source>
        <dbReference type="ARBA" id="ARBA00023163"/>
    </source>
</evidence>
<evidence type="ECO:0000313" key="5">
    <source>
        <dbReference type="EMBL" id="ESO05126.1"/>
    </source>
</evidence>
<gene>
    <name evidence="6" type="primary">20215572</name>
    <name evidence="5" type="ORF">HELRODRAFT_78505</name>
</gene>
<dbReference type="AlphaFoldDB" id="T1G3C4"/>
<proteinExistence type="inferred from homology"/>
<sequence>MVGDQFGMVGLLTFIRAADTDPNLVALAPGIDLTTLGLNLNQSDTLYTSFQSPWSELPCKPQDIDYHVPNEYLTNIFVREKLAPLRLNRYSDDLLFFLFYLYSGDLLQLAAAAELYNRDWRYHKDERLWMTRAPGMEPTVKTNQFERGTYFFFDVNNWRKVPKDFLLEYNKLEGQPQLPETILNSHNGVNSAGTTNSMVNAGANNSTVVGNVVGAGAVSGTSVGNSSASLVVGGANVAGKSSS</sequence>
<organism evidence="6 7">
    <name type="scientific">Helobdella robusta</name>
    <name type="common">Californian leech</name>
    <dbReference type="NCBI Taxonomy" id="6412"/>
    <lineage>
        <taxon>Eukaryota</taxon>
        <taxon>Metazoa</taxon>
        <taxon>Spiralia</taxon>
        <taxon>Lophotrochozoa</taxon>
        <taxon>Annelida</taxon>
        <taxon>Clitellata</taxon>
        <taxon>Hirudinea</taxon>
        <taxon>Rhynchobdellida</taxon>
        <taxon>Glossiphoniidae</taxon>
        <taxon>Helobdella</taxon>
    </lineage>
</organism>
<dbReference type="HOGENOM" id="CLU_033275_4_0_1"/>
<dbReference type="FunFam" id="2.30.30.1020:FF:000005">
    <property type="entry name" value="Regena, isoform C"/>
    <property type="match status" value="1"/>
</dbReference>
<keyword evidence="3" id="KW-0804">Transcription</keyword>